<dbReference type="InterPro" id="IPR036097">
    <property type="entry name" value="HisK_dim/P_sf"/>
</dbReference>
<dbReference type="Pfam" id="PF00512">
    <property type="entry name" value="HisKA"/>
    <property type="match status" value="1"/>
</dbReference>
<dbReference type="InterPro" id="IPR003661">
    <property type="entry name" value="HisK_dim/P_dom"/>
</dbReference>
<dbReference type="SMART" id="SM00448">
    <property type="entry name" value="REC"/>
    <property type="match status" value="1"/>
</dbReference>
<dbReference type="PANTHER" id="PTHR45339">
    <property type="entry name" value="HYBRID SIGNAL TRANSDUCTION HISTIDINE KINASE J"/>
    <property type="match status" value="1"/>
</dbReference>
<dbReference type="SUPFAM" id="SSF55874">
    <property type="entry name" value="ATPase domain of HSP90 chaperone/DNA topoisomerase II/histidine kinase"/>
    <property type="match status" value="1"/>
</dbReference>
<dbReference type="Gene3D" id="1.10.287.130">
    <property type="match status" value="1"/>
</dbReference>
<dbReference type="PROSITE" id="PS50109">
    <property type="entry name" value="HIS_KIN"/>
    <property type="match status" value="1"/>
</dbReference>
<dbReference type="InterPro" id="IPR003594">
    <property type="entry name" value="HATPase_dom"/>
</dbReference>
<keyword evidence="3" id="KW-0597">Phosphoprotein</keyword>
<comment type="caution">
    <text evidence="8">The sequence shown here is derived from an EMBL/GenBank/DDBJ whole genome shotgun (WGS) entry which is preliminary data.</text>
</comment>
<dbReference type="SMART" id="SM00388">
    <property type="entry name" value="HisKA"/>
    <property type="match status" value="1"/>
</dbReference>
<keyword evidence="9" id="KW-1185">Reference proteome</keyword>
<dbReference type="Gene3D" id="3.30.565.10">
    <property type="entry name" value="Histidine kinase-like ATPase, C-terminal domain"/>
    <property type="match status" value="1"/>
</dbReference>
<evidence type="ECO:0000313" key="8">
    <source>
        <dbReference type="EMBL" id="PPK96358.1"/>
    </source>
</evidence>
<dbReference type="Proteomes" id="UP000239002">
    <property type="component" value="Unassembled WGS sequence"/>
</dbReference>
<dbReference type="InterPro" id="IPR036890">
    <property type="entry name" value="HATPase_C_sf"/>
</dbReference>
<dbReference type="InterPro" id="IPR011006">
    <property type="entry name" value="CheY-like_superfamily"/>
</dbReference>
<dbReference type="Pfam" id="PF00072">
    <property type="entry name" value="Response_reg"/>
    <property type="match status" value="1"/>
</dbReference>
<evidence type="ECO:0000259" key="7">
    <source>
        <dbReference type="PROSITE" id="PS50110"/>
    </source>
</evidence>
<gene>
    <name evidence="8" type="ORF">LY01_00177</name>
</gene>
<dbReference type="RefSeq" id="WP_104513928.1">
    <property type="nucleotide sequence ID" value="NZ_MQVW01000022.1"/>
</dbReference>
<evidence type="ECO:0000256" key="5">
    <source>
        <dbReference type="PROSITE-ProRule" id="PRU00169"/>
    </source>
</evidence>
<evidence type="ECO:0000259" key="6">
    <source>
        <dbReference type="PROSITE" id="PS50109"/>
    </source>
</evidence>
<keyword evidence="8" id="KW-0418">Kinase</keyword>
<dbReference type="InterPro" id="IPR001789">
    <property type="entry name" value="Sig_transdc_resp-reg_receiver"/>
</dbReference>
<protein>
    <recommendedName>
        <fullName evidence="2">histidine kinase</fullName>
        <ecNumber evidence="2">2.7.13.3</ecNumber>
    </recommendedName>
</protein>
<dbReference type="Gene3D" id="3.40.50.2300">
    <property type="match status" value="1"/>
</dbReference>
<dbReference type="GO" id="GO:0000155">
    <property type="term" value="F:phosphorelay sensor kinase activity"/>
    <property type="evidence" value="ECO:0007669"/>
    <property type="project" value="InterPro"/>
</dbReference>
<feature type="domain" description="Histidine kinase" evidence="6">
    <location>
        <begin position="137"/>
        <end position="354"/>
    </location>
</feature>
<evidence type="ECO:0000313" key="9">
    <source>
        <dbReference type="Proteomes" id="UP000239002"/>
    </source>
</evidence>
<dbReference type="SUPFAM" id="SSF52172">
    <property type="entry name" value="CheY-like"/>
    <property type="match status" value="1"/>
</dbReference>
<dbReference type="CDD" id="cd00082">
    <property type="entry name" value="HisKA"/>
    <property type="match status" value="1"/>
</dbReference>
<sequence length="500" mass="57482">MIPDKSNKDFIVKVQFIAIDDQGRIKKSDQNLIKFTEGTQIVDVHPFFESLITYFDHKSDHIKLDCVNMFDHSYDIEVITHKDNTGVIILRDRTDFYDRIQKIAQKRNESLIFNEVLELKNNMLHEKEAFKTKFIQNFAHEVRSPLTLISAFSSLLLKGELNLDQTKLVEAVNEQSDKLRKLMDDIIELSQLKKGKPEIINTPFSFLELIESIHLNFSSKISISSNIFEMSVSQDVPEFLIGDKRRIEQIISNLIENALLYNSGNKIKLEISENNRRAGKSSLRFVVHHQGLVPEDLENRHLVKDIEKIEPEGLSFSIVRELVDLMDGSISIKKIDNNSTQQIINIRVSFPLHNVEIPVKETKTAQQYNFTDKVRVLIADQNSTTQFTALKVLVSTGNFDTVVYKDPKELLEAVEKHEYDLILISSSISQIDAVELIGIIKEFANDKNKSIPIIALTVRTSKEDIATYRKAGFKDVVKKPYTDDELLNTIYKRLNLKKFL</sequence>
<organism evidence="8 9">
    <name type="scientific">Nonlabens xylanidelens</name>
    <dbReference type="NCBI Taxonomy" id="191564"/>
    <lineage>
        <taxon>Bacteria</taxon>
        <taxon>Pseudomonadati</taxon>
        <taxon>Bacteroidota</taxon>
        <taxon>Flavobacteriia</taxon>
        <taxon>Flavobacteriales</taxon>
        <taxon>Flavobacteriaceae</taxon>
        <taxon>Nonlabens</taxon>
    </lineage>
</organism>
<dbReference type="OrthoDB" id="9816309at2"/>
<dbReference type="EC" id="2.7.13.3" evidence="2"/>
<name>A0A2S6IQ76_9FLAO</name>
<dbReference type="InterPro" id="IPR005467">
    <property type="entry name" value="His_kinase_dom"/>
</dbReference>
<evidence type="ECO:0000256" key="2">
    <source>
        <dbReference type="ARBA" id="ARBA00012438"/>
    </source>
</evidence>
<feature type="domain" description="Response regulatory" evidence="7">
    <location>
        <begin position="375"/>
        <end position="494"/>
    </location>
</feature>
<evidence type="ECO:0000256" key="3">
    <source>
        <dbReference type="ARBA" id="ARBA00022553"/>
    </source>
</evidence>
<evidence type="ECO:0000256" key="4">
    <source>
        <dbReference type="ARBA" id="ARBA00023012"/>
    </source>
</evidence>
<accession>A0A2S6IQ76</accession>
<dbReference type="EMBL" id="PTJE01000001">
    <property type="protein sequence ID" value="PPK96358.1"/>
    <property type="molecule type" value="Genomic_DNA"/>
</dbReference>
<dbReference type="SUPFAM" id="SSF47384">
    <property type="entry name" value="Homodimeric domain of signal transducing histidine kinase"/>
    <property type="match status" value="1"/>
</dbReference>
<proteinExistence type="predicted"/>
<dbReference type="PANTHER" id="PTHR45339:SF1">
    <property type="entry name" value="HYBRID SIGNAL TRANSDUCTION HISTIDINE KINASE J"/>
    <property type="match status" value="1"/>
</dbReference>
<comment type="caution">
    <text evidence="5">Lacks conserved residue(s) required for the propagation of feature annotation.</text>
</comment>
<reference evidence="8 9" key="1">
    <citation type="submission" date="2018-02" db="EMBL/GenBank/DDBJ databases">
        <title>Genomic Encyclopedia of Archaeal and Bacterial Type Strains, Phase II (KMG-II): from individual species to whole genera.</title>
        <authorList>
            <person name="Goeker M."/>
        </authorList>
    </citation>
    <scope>NUCLEOTIDE SEQUENCE [LARGE SCALE GENOMIC DNA]</scope>
    <source>
        <strain evidence="8 9">DSM 16809</strain>
    </source>
</reference>
<dbReference type="PROSITE" id="PS50110">
    <property type="entry name" value="RESPONSE_REGULATORY"/>
    <property type="match status" value="1"/>
</dbReference>
<dbReference type="SMART" id="SM00387">
    <property type="entry name" value="HATPase_c"/>
    <property type="match status" value="1"/>
</dbReference>
<keyword evidence="8" id="KW-0808">Transferase</keyword>
<dbReference type="Pfam" id="PF02518">
    <property type="entry name" value="HATPase_c"/>
    <property type="match status" value="1"/>
</dbReference>
<evidence type="ECO:0000256" key="1">
    <source>
        <dbReference type="ARBA" id="ARBA00000085"/>
    </source>
</evidence>
<dbReference type="CDD" id="cd00075">
    <property type="entry name" value="HATPase"/>
    <property type="match status" value="1"/>
</dbReference>
<comment type="catalytic activity">
    <reaction evidence="1">
        <text>ATP + protein L-histidine = ADP + protein N-phospho-L-histidine.</text>
        <dbReference type="EC" id="2.7.13.3"/>
    </reaction>
</comment>
<keyword evidence="4" id="KW-0902">Two-component regulatory system</keyword>
<dbReference type="AlphaFoldDB" id="A0A2S6IQ76"/>